<keyword evidence="3" id="KW-1003">Cell membrane</keyword>
<evidence type="ECO:0000256" key="5">
    <source>
        <dbReference type="ARBA" id="ARBA00022989"/>
    </source>
</evidence>
<dbReference type="PANTHER" id="PTHR30151">
    <property type="entry name" value="ALKANE SULFONATE ABC TRANSPORTER-RELATED, MEMBRANE SUBUNIT"/>
    <property type="match status" value="1"/>
</dbReference>
<keyword evidence="4 7" id="KW-0812">Transmembrane</keyword>
<dbReference type="InterPro" id="IPR000515">
    <property type="entry name" value="MetI-like"/>
</dbReference>
<feature type="transmembrane region" description="Helical" evidence="7">
    <location>
        <begin position="96"/>
        <end position="117"/>
    </location>
</feature>
<dbReference type="Pfam" id="PF00528">
    <property type="entry name" value="BPD_transp_1"/>
    <property type="match status" value="1"/>
</dbReference>
<evidence type="ECO:0000313" key="9">
    <source>
        <dbReference type="EMBL" id="MBR8640550.1"/>
    </source>
</evidence>
<dbReference type="PANTHER" id="PTHR30151:SF0">
    <property type="entry name" value="ABC TRANSPORTER PERMEASE PROTEIN MJ0413-RELATED"/>
    <property type="match status" value="1"/>
</dbReference>
<feature type="transmembrane region" description="Helical" evidence="7">
    <location>
        <begin position="56"/>
        <end position="84"/>
    </location>
</feature>
<name>A0A941FB39_9ACTN</name>
<evidence type="ECO:0000313" key="10">
    <source>
        <dbReference type="Proteomes" id="UP000682308"/>
    </source>
</evidence>
<dbReference type="EMBL" id="JAGTPG010000002">
    <property type="protein sequence ID" value="MBR8640550.1"/>
    <property type="molecule type" value="Genomic_DNA"/>
</dbReference>
<reference evidence="9 10" key="1">
    <citation type="submission" date="2021-04" db="EMBL/GenBank/DDBJ databases">
        <title>Characterization of the biosynthetic gene cluster of new lipopeptides with antitumor activity in the genome of the marine Streptomyces PHM034.</title>
        <authorList>
            <person name="Ceniceros A."/>
            <person name="Canedo L."/>
            <person name="Mendez C."/>
            <person name="Olano C."/>
            <person name="Schleissner C."/>
            <person name="Cuevas C."/>
            <person name="De La Calle F."/>
            <person name="Salas J.A."/>
        </authorList>
    </citation>
    <scope>NUCLEOTIDE SEQUENCE [LARGE SCALE GENOMIC DNA]</scope>
    <source>
        <strain evidence="9 10">PHM034</strain>
    </source>
</reference>
<evidence type="ECO:0000256" key="2">
    <source>
        <dbReference type="ARBA" id="ARBA00022448"/>
    </source>
</evidence>
<dbReference type="CDD" id="cd06261">
    <property type="entry name" value="TM_PBP2"/>
    <property type="match status" value="1"/>
</dbReference>
<evidence type="ECO:0000256" key="7">
    <source>
        <dbReference type="RuleBase" id="RU363032"/>
    </source>
</evidence>
<dbReference type="Gene3D" id="1.10.3720.10">
    <property type="entry name" value="MetI-like"/>
    <property type="match status" value="1"/>
</dbReference>
<dbReference type="InterPro" id="IPR035906">
    <property type="entry name" value="MetI-like_sf"/>
</dbReference>
<feature type="transmembrane region" description="Helical" evidence="7">
    <location>
        <begin position="220"/>
        <end position="238"/>
    </location>
</feature>
<evidence type="ECO:0000256" key="3">
    <source>
        <dbReference type="ARBA" id="ARBA00022475"/>
    </source>
</evidence>
<comment type="similarity">
    <text evidence="7">Belongs to the binding-protein-dependent transport system permease family.</text>
</comment>
<evidence type="ECO:0000256" key="1">
    <source>
        <dbReference type="ARBA" id="ARBA00004651"/>
    </source>
</evidence>
<dbReference type="SUPFAM" id="SSF161098">
    <property type="entry name" value="MetI-like"/>
    <property type="match status" value="1"/>
</dbReference>
<accession>A0A941FB39</accession>
<comment type="caution">
    <text evidence="9">The sequence shown here is derived from an EMBL/GenBank/DDBJ whole genome shotgun (WGS) entry which is preliminary data.</text>
</comment>
<feature type="transmembrane region" description="Helical" evidence="7">
    <location>
        <begin position="167"/>
        <end position="194"/>
    </location>
</feature>
<dbReference type="AlphaFoldDB" id="A0A941FB39"/>
<dbReference type="GO" id="GO:0055085">
    <property type="term" value="P:transmembrane transport"/>
    <property type="evidence" value="ECO:0007669"/>
    <property type="project" value="InterPro"/>
</dbReference>
<evidence type="ECO:0000256" key="6">
    <source>
        <dbReference type="ARBA" id="ARBA00023136"/>
    </source>
</evidence>
<protein>
    <submittedName>
        <fullName evidence="9">ABC transporter permease</fullName>
    </submittedName>
</protein>
<keyword evidence="2 7" id="KW-0813">Transport</keyword>
<sequence>MSDSVLRWTRPLAALVVIFGLWQLAGRVWTFPGYLFTPGEIARAWFASLDPETGSAVLATTLRAVAGFLIATAVALPVATVAALVRPVERILEPYIGFFFALPKISLLPLLVVWLGYSDSARITMIAVSAFFPIFVYMFAGVRGINPGYLKVASNVGASRRERFLHVVLPAVAPMAMAGVRIGVAISLIVTFAAEVVGQSPNGLGRLIQDGFSALDYDQMYAGIVMFALIGLGLDMLLRLMTRRSPGLWGEGVPA</sequence>
<dbReference type="Proteomes" id="UP000682308">
    <property type="component" value="Unassembled WGS sequence"/>
</dbReference>
<keyword evidence="5 7" id="KW-1133">Transmembrane helix</keyword>
<comment type="subcellular location">
    <subcellularLocation>
        <location evidence="1 7">Cell membrane</location>
        <topology evidence="1 7">Multi-pass membrane protein</topology>
    </subcellularLocation>
</comment>
<evidence type="ECO:0000259" key="8">
    <source>
        <dbReference type="PROSITE" id="PS50928"/>
    </source>
</evidence>
<feature type="transmembrane region" description="Helical" evidence="7">
    <location>
        <begin position="12"/>
        <end position="36"/>
    </location>
</feature>
<keyword evidence="10" id="KW-1185">Reference proteome</keyword>
<feature type="transmembrane region" description="Helical" evidence="7">
    <location>
        <begin position="123"/>
        <end position="146"/>
    </location>
</feature>
<keyword evidence="6 7" id="KW-0472">Membrane</keyword>
<feature type="domain" description="ABC transmembrane type-1" evidence="8">
    <location>
        <begin position="57"/>
        <end position="238"/>
    </location>
</feature>
<proteinExistence type="inferred from homology"/>
<evidence type="ECO:0000256" key="4">
    <source>
        <dbReference type="ARBA" id="ARBA00022692"/>
    </source>
</evidence>
<gene>
    <name evidence="9" type="ORF">KEF29_17570</name>
</gene>
<dbReference type="GO" id="GO:0005886">
    <property type="term" value="C:plasma membrane"/>
    <property type="evidence" value="ECO:0007669"/>
    <property type="project" value="UniProtKB-SubCell"/>
</dbReference>
<dbReference type="PROSITE" id="PS50928">
    <property type="entry name" value="ABC_TM1"/>
    <property type="match status" value="1"/>
</dbReference>
<organism evidence="9 10">
    <name type="scientific">Streptomyces tuirus</name>
    <dbReference type="NCBI Taxonomy" id="68278"/>
    <lineage>
        <taxon>Bacteria</taxon>
        <taxon>Bacillati</taxon>
        <taxon>Actinomycetota</taxon>
        <taxon>Actinomycetes</taxon>
        <taxon>Kitasatosporales</taxon>
        <taxon>Streptomycetaceae</taxon>
        <taxon>Streptomyces</taxon>
    </lineage>
</organism>